<keyword evidence="3" id="KW-1185">Reference proteome</keyword>
<feature type="transmembrane region" description="Helical" evidence="1">
    <location>
        <begin position="73"/>
        <end position="92"/>
    </location>
</feature>
<keyword evidence="1" id="KW-0812">Transmembrane</keyword>
<proteinExistence type="predicted"/>
<accession>A0A1I3EDW4</accession>
<dbReference type="RefSeq" id="WP_090079019.1">
    <property type="nucleotide sequence ID" value="NZ_FOQT01000001.1"/>
</dbReference>
<evidence type="ECO:0000256" key="1">
    <source>
        <dbReference type="SAM" id="Phobius"/>
    </source>
</evidence>
<protein>
    <recommendedName>
        <fullName evidence="4">DoxX family protein</fullName>
    </recommendedName>
</protein>
<keyword evidence="1" id="KW-1133">Transmembrane helix</keyword>
<dbReference type="EMBL" id="FOQT01000001">
    <property type="protein sequence ID" value="SFH97099.1"/>
    <property type="molecule type" value="Genomic_DNA"/>
</dbReference>
<name>A0A1I3EDW4_9FLAO</name>
<feature type="transmembrane region" description="Helical" evidence="1">
    <location>
        <begin position="104"/>
        <end position="122"/>
    </location>
</feature>
<dbReference type="OrthoDB" id="1266852at2"/>
<dbReference type="Proteomes" id="UP000198931">
    <property type="component" value="Unassembled WGS sequence"/>
</dbReference>
<evidence type="ECO:0000313" key="2">
    <source>
        <dbReference type="EMBL" id="SFH97099.1"/>
    </source>
</evidence>
<sequence>MDNYFDNEPKKTTPFYLALGALALFTLMGLGIDGDEFLQRDTLQIPIWYFFMIFFVDAMSLLSILGIAFFRKFAVISFPVFVLMHFYLHQFYLETFLYTDVTNIFLYVGVGLLVIIPKWKYFE</sequence>
<gene>
    <name evidence="2" type="ORF">SAMN05443292_1021</name>
</gene>
<organism evidence="2 3">
    <name type="scientific">Halpernia frigidisoli</name>
    <dbReference type="NCBI Taxonomy" id="1125876"/>
    <lineage>
        <taxon>Bacteria</taxon>
        <taxon>Pseudomonadati</taxon>
        <taxon>Bacteroidota</taxon>
        <taxon>Flavobacteriia</taxon>
        <taxon>Flavobacteriales</taxon>
        <taxon>Weeksellaceae</taxon>
        <taxon>Chryseobacterium group</taxon>
        <taxon>Halpernia</taxon>
    </lineage>
</organism>
<feature type="transmembrane region" description="Helical" evidence="1">
    <location>
        <begin position="12"/>
        <end position="32"/>
    </location>
</feature>
<dbReference type="AlphaFoldDB" id="A0A1I3EDW4"/>
<reference evidence="2 3" key="1">
    <citation type="submission" date="2016-10" db="EMBL/GenBank/DDBJ databases">
        <authorList>
            <person name="de Groot N.N."/>
        </authorList>
    </citation>
    <scope>NUCLEOTIDE SEQUENCE [LARGE SCALE GENOMIC DNA]</scope>
    <source>
        <strain evidence="2 3">DSM 26000</strain>
    </source>
</reference>
<feature type="transmembrane region" description="Helical" evidence="1">
    <location>
        <begin position="47"/>
        <end position="66"/>
    </location>
</feature>
<evidence type="ECO:0000313" key="3">
    <source>
        <dbReference type="Proteomes" id="UP000198931"/>
    </source>
</evidence>
<evidence type="ECO:0008006" key="4">
    <source>
        <dbReference type="Google" id="ProtNLM"/>
    </source>
</evidence>
<keyword evidence="1" id="KW-0472">Membrane</keyword>